<accession>A0A0G1Z6X7</accession>
<sequence length="196" mass="22318">MSQISVSRLRRKPSLVRGKEESATQRAERKKFIRSMMEERTSKFEDTTLTEQVMGKDNQPLTHKEGGRDVPVMRPISQAFELSRAIEVATHGWGLGKKFPITKENILAFKKLTNIATLYEQDLGPDHPATKWILGKLQNHALTLWPRGNTYDAKEIDMVEAKSDAQEILTKMLAERYGANLPISPDIKKQEQQEGE</sequence>
<proteinExistence type="predicted"/>
<protein>
    <submittedName>
        <fullName evidence="2">Uncharacterized protein</fullName>
    </submittedName>
</protein>
<feature type="compositionally biased region" description="Basic and acidic residues" evidence="1">
    <location>
        <begin position="17"/>
        <end position="27"/>
    </location>
</feature>
<evidence type="ECO:0000256" key="1">
    <source>
        <dbReference type="SAM" id="MobiDB-lite"/>
    </source>
</evidence>
<gene>
    <name evidence="2" type="ORF">UY55_C0005G0017</name>
</gene>
<name>A0A0G1Z6X7_9BACT</name>
<dbReference type="Proteomes" id="UP000034224">
    <property type="component" value="Unassembled WGS sequence"/>
</dbReference>
<comment type="caution">
    <text evidence="2">The sequence shown here is derived from an EMBL/GenBank/DDBJ whole genome shotgun (WGS) entry which is preliminary data.</text>
</comment>
<organism evidence="2 3">
    <name type="scientific">Candidatus Jorgensenbacteria bacterium GW2011_GWB1_50_10</name>
    <dbReference type="NCBI Taxonomy" id="1618665"/>
    <lineage>
        <taxon>Bacteria</taxon>
        <taxon>Candidatus Joergenseniibacteriota</taxon>
    </lineage>
</organism>
<evidence type="ECO:0000313" key="3">
    <source>
        <dbReference type="Proteomes" id="UP000034224"/>
    </source>
</evidence>
<dbReference type="EMBL" id="LCQK01000005">
    <property type="protein sequence ID" value="KKW14669.1"/>
    <property type="molecule type" value="Genomic_DNA"/>
</dbReference>
<feature type="region of interest" description="Disordered" evidence="1">
    <location>
        <begin position="1"/>
        <end position="30"/>
    </location>
</feature>
<dbReference type="STRING" id="1618665.UY55_C0005G0017"/>
<dbReference type="AlphaFoldDB" id="A0A0G1Z6X7"/>
<reference evidence="2 3" key="1">
    <citation type="journal article" date="2015" name="Nature">
        <title>rRNA introns, odd ribosomes, and small enigmatic genomes across a large radiation of phyla.</title>
        <authorList>
            <person name="Brown C.T."/>
            <person name="Hug L.A."/>
            <person name="Thomas B.C."/>
            <person name="Sharon I."/>
            <person name="Castelle C.J."/>
            <person name="Singh A."/>
            <person name="Wilkins M.J."/>
            <person name="Williams K.H."/>
            <person name="Banfield J.F."/>
        </authorList>
    </citation>
    <scope>NUCLEOTIDE SEQUENCE [LARGE SCALE GENOMIC DNA]</scope>
</reference>
<evidence type="ECO:0000313" key="2">
    <source>
        <dbReference type="EMBL" id="KKW14669.1"/>
    </source>
</evidence>